<organism evidence="1 2">
    <name type="scientific">Austropuccinia psidii MF-1</name>
    <dbReference type="NCBI Taxonomy" id="1389203"/>
    <lineage>
        <taxon>Eukaryota</taxon>
        <taxon>Fungi</taxon>
        <taxon>Dikarya</taxon>
        <taxon>Basidiomycota</taxon>
        <taxon>Pucciniomycotina</taxon>
        <taxon>Pucciniomycetes</taxon>
        <taxon>Pucciniales</taxon>
        <taxon>Sphaerophragmiaceae</taxon>
        <taxon>Austropuccinia</taxon>
    </lineage>
</organism>
<sequence length="205" mass="23517">MEQTMMKKLNQLQRLEQKTQLLTKASKNGAGYKFEMKEETYNKALQYLRRPKPNLREYRDLPHPMDAFILQNYSKSYQSIEWKLGLKISTFPPNNFIEYKDSNSKHFGKSFYILDLVSKDIHSGPPLVVQCFGPVGGHKYGMLNSLLEEISVWHVKESHCLEIVPMEKIGSLVGVCPLPAWSLGISSVSLLIKPIMKVLHFTINS</sequence>
<gene>
    <name evidence="1" type="ORF">O181_056014</name>
</gene>
<dbReference type="Proteomes" id="UP000765509">
    <property type="component" value="Unassembled WGS sequence"/>
</dbReference>
<comment type="caution">
    <text evidence="1">The sequence shown here is derived from an EMBL/GenBank/DDBJ whole genome shotgun (WGS) entry which is preliminary data.</text>
</comment>
<accession>A0A9Q3E7N3</accession>
<keyword evidence="2" id="KW-1185">Reference proteome</keyword>
<protein>
    <submittedName>
        <fullName evidence="1">Uncharacterized protein</fullName>
    </submittedName>
</protein>
<dbReference type="EMBL" id="AVOT02025164">
    <property type="protein sequence ID" value="MBW0516299.1"/>
    <property type="molecule type" value="Genomic_DNA"/>
</dbReference>
<evidence type="ECO:0000313" key="1">
    <source>
        <dbReference type="EMBL" id="MBW0516299.1"/>
    </source>
</evidence>
<reference evidence="1" key="1">
    <citation type="submission" date="2021-03" db="EMBL/GenBank/DDBJ databases">
        <title>Draft genome sequence of rust myrtle Austropuccinia psidii MF-1, a brazilian biotype.</title>
        <authorList>
            <person name="Quecine M.C."/>
            <person name="Pachon D.M.R."/>
            <person name="Bonatelli M.L."/>
            <person name="Correr F.H."/>
            <person name="Franceschini L.M."/>
            <person name="Leite T.F."/>
            <person name="Margarido G.R.A."/>
            <person name="Almeida C.A."/>
            <person name="Ferrarezi J.A."/>
            <person name="Labate C.A."/>
        </authorList>
    </citation>
    <scope>NUCLEOTIDE SEQUENCE</scope>
    <source>
        <strain evidence="1">MF-1</strain>
    </source>
</reference>
<evidence type="ECO:0000313" key="2">
    <source>
        <dbReference type="Proteomes" id="UP000765509"/>
    </source>
</evidence>
<proteinExistence type="predicted"/>
<dbReference type="AlphaFoldDB" id="A0A9Q3E7N3"/>
<name>A0A9Q3E7N3_9BASI</name>